<dbReference type="NCBIfam" id="TIGR00203">
    <property type="entry name" value="cydB"/>
    <property type="match status" value="1"/>
</dbReference>
<keyword evidence="4" id="KW-0349">Heme</keyword>
<keyword evidence="10 11" id="KW-0472">Membrane</keyword>
<dbReference type="PANTHER" id="PTHR43141:SF5">
    <property type="entry name" value="CYTOCHROME BD-I UBIQUINOL OXIDASE SUBUNIT 2"/>
    <property type="match status" value="1"/>
</dbReference>
<feature type="transmembrane region" description="Helical" evidence="11">
    <location>
        <begin position="12"/>
        <end position="39"/>
    </location>
</feature>
<feature type="transmembrane region" description="Helical" evidence="11">
    <location>
        <begin position="289"/>
        <end position="314"/>
    </location>
</feature>
<evidence type="ECO:0000256" key="8">
    <source>
        <dbReference type="ARBA" id="ARBA00022989"/>
    </source>
</evidence>
<dbReference type="EC" id="1.10.3.10" evidence="12"/>
<dbReference type="InterPro" id="IPR003317">
    <property type="entry name" value="Cyt-d_oxidase_su2"/>
</dbReference>
<dbReference type="AlphaFoldDB" id="A0A1J5QGJ5"/>
<organism evidence="12">
    <name type="scientific">mine drainage metagenome</name>
    <dbReference type="NCBI Taxonomy" id="410659"/>
    <lineage>
        <taxon>unclassified sequences</taxon>
        <taxon>metagenomes</taxon>
        <taxon>ecological metagenomes</taxon>
    </lineage>
</organism>
<feature type="transmembrane region" description="Helical" evidence="11">
    <location>
        <begin position="263"/>
        <end position="282"/>
    </location>
</feature>
<gene>
    <name evidence="12" type="primary">cydB_13</name>
    <name evidence="12" type="ORF">GALL_432410</name>
</gene>
<dbReference type="GO" id="GO:0005886">
    <property type="term" value="C:plasma membrane"/>
    <property type="evidence" value="ECO:0007669"/>
    <property type="project" value="UniProtKB-SubCell"/>
</dbReference>
<evidence type="ECO:0000256" key="11">
    <source>
        <dbReference type="SAM" id="Phobius"/>
    </source>
</evidence>
<name>A0A1J5QGJ5_9ZZZZ</name>
<protein>
    <submittedName>
        <fullName evidence="12">Cytochrome bd-I ubiquinol oxidase subunit 2</fullName>
        <ecNumber evidence="12">1.10.3.10</ecNumber>
    </submittedName>
</protein>
<dbReference type="Pfam" id="PF02322">
    <property type="entry name" value="Cyt_bd_oxida_II"/>
    <property type="match status" value="1"/>
</dbReference>
<keyword evidence="12" id="KW-0560">Oxidoreductase</keyword>
<dbReference type="EMBL" id="MLJW01002280">
    <property type="protein sequence ID" value="OIQ75093.1"/>
    <property type="molecule type" value="Genomic_DNA"/>
</dbReference>
<feature type="transmembrane region" description="Helical" evidence="11">
    <location>
        <begin position="334"/>
        <end position="354"/>
    </location>
</feature>
<reference evidence="12" key="1">
    <citation type="submission" date="2016-10" db="EMBL/GenBank/DDBJ databases">
        <title>Sequence of Gallionella enrichment culture.</title>
        <authorList>
            <person name="Poehlein A."/>
            <person name="Muehling M."/>
            <person name="Daniel R."/>
        </authorList>
    </citation>
    <scope>NUCLEOTIDE SEQUENCE</scope>
</reference>
<evidence type="ECO:0000256" key="3">
    <source>
        <dbReference type="ARBA" id="ARBA00022475"/>
    </source>
</evidence>
<evidence type="ECO:0000256" key="7">
    <source>
        <dbReference type="ARBA" id="ARBA00022982"/>
    </source>
</evidence>
<keyword evidence="3" id="KW-1003">Cell membrane</keyword>
<evidence type="ECO:0000256" key="10">
    <source>
        <dbReference type="ARBA" id="ARBA00023136"/>
    </source>
</evidence>
<keyword evidence="7" id="KW-0249">Electron transport</keyword>
<dbReference type="GO" id="GO:0019646">
    <property type="term" value="P:aerobic electron transport chain"/>
    <property type="evidence" value="ECO:0007669"/>
    <property type="project" value="TreeGrafter"/>
</dbReference>
<keyword evidence="9" id="KW-0408">Iron</keyword>
<evidence type="ECO:0000256" key="5">
    <source>
        <dbReference type="ARBA" id="ARBA00022692"/>
    </source>
</evidence>
<accession>A0A1J5QGJ5</accession>
<feature type="transmembrane region" description="Helical" evidence="11">
    <location>
        <begin position="85"/>
        <end position="106"/>
    </location>
</feature>
<evidence type="ECO:0000256" key="9">
    <source>
        <dbReference type="ARBA" id="ARBA00023004"/>
    </source>
</evidence>
<dbReference type="PIRSF" id="PIRSF000267">
    <property type="entry name" value="Cyt_oxidse_sub2"/>
    <property type="match status" value="1"/>
</dbReference>
<dbReference type="GO" id="GO:0016682">
    <property type="term" value="F:oxidoreductase activity, acting on diphenols and related substances as donors, oxygen as acceptor"/>
    <property type="evidence" value="ECO:0007669"/>
    <property type="project" value="TreeGrafter"/>
</dbReference>
<keyword evidence="6" id="KW-0479">Metal-binding</keyword>
<dbReference type="PANTHER" id="PTHR43141">
    <property type="entry name" value="CYTOCHROME BD2 SUBUNIT II"/>
    <property type="match status" value="1"/>
</dbReference>
<evidence type="ECO:0000313" key="12">
    <source>
        <dbReference type="EMBL" id="OIQ75093.1"/>
    </source>
</evidence>
<evidence type="ECO:0000256" key="6">
    <source>
        <dbReference type="ARBA" id="ARBA00022723"/>
    </source>
</evidence>
<keyword evidence="8 11" id="KW-1133">Transmembrane helix</keyword>
<dbReference type="GO" id="GO:0009055">
    <property type="term" value="F:electron transfer activity"/>
    <property type="evidence" value="ECO:0007669"/>
    <property type="project" value="TreeGrafter"/>
</dbReference>
<feature type="transmembrane region" description="Helical" evidence="11">
    <location>
        <begin position="118"/>
        <end position="139"/>
    </location>
</feature>
<comment type="subcellular location">
    <subcellularLocation>
        <location evidence="1">Cell membrane</location>
        <topology evidence="1">Multi-pass membrane protein</topology>
    </subcellularLocation>
</comment>
<comment type="caution">
    <text evidence="12">The sequence shown here is derived from an EMBL/GenBank/DDBJ whole genome shotgun (WGS) entry which is preliminary data.</text>
</comment>
<evidence type="ECO:0000256" key="2">
    <source>
        <dbReference type="ARBA" id="ARBA00022448"/>
    </source>
</evidence>
<feature type="transmembrane region" description="Helical" evidence="11">
    <location>
        <begin position="203"/>
        <end position="224"/>
    </location>
</feature>
<evidence type="ECO:0000256" key="4">
    <source>
        <dbReference type="ARBA" id="ARBA00022617"/>
    </source>
</evidence>
<feature type="transmembrane region" description="Helical" evidence="11">
    <location>
        <begin position="159"/>
        <end position="182"/>
    </location>
</feature>
<dbReference type="GO" id="GO:0070069">
    <property type="term" value="C:cytochrome complex"/>
    <property type="evidence" value="ECO:0007669"/>
    <property type="project" value="TreeGrafter"/>
</dbReference>
<dbReference type="GO" id="GO:0046872">
    <property type="term" value="F:metal ion binding"/>
    <property type="evidence" value="ECO:0007669"/>
    <property type="project" value="UniProtKB-KW"/>
</dbReference>
<keyword evidence="2" id="KW-0813">Transport</keyword>
<keyword evidence="5 11" id="KW-0812">Transmembrane</keyword>
<evidence type="ECO:0000256" key="1">
    <source>
        <dbReference type="ARBA" id="ARBA00004651"/>
    </source>
</evidence>
<sequence>MDLYLILKVLWWALLGILFIGLATMVGMDMGVGTLLRFIGKTDTERRVMLNAIGPHWDGNQVWFILGGGAIFAAFPLIYATSFSGLYVVILLLLWSMIVRPLGFEYRSKLPSPAWRNAWDWTLLLSGALPMIIFGAAMGNMLQGVPFHYAWDLRSYYTGSFITLFNPFAILAGLLSLAMSVYMGGVMIMGRAPDPVSGRARIASGYAALVSVVLFAIGGVWVSMLQGYVLVSSPAPGVAQTPLQQTVQVAAGAWMANYKAYPILWAVPLLGFAGMLLGWLSVRANKTVLAWWLGAVAWIGVIGSVGVSMFPFLMPSSENPSQSLTVWNSISSQYTLLWMTGWTVVFVPIIFWYTSWAFYVMRGKVDPKEVEADSHAY</sequence>
<proteinExistence type="predicted"/>